<name>A0A154I9Q2_RHILE</name>
<dbReference type="Pfam" id="PF14027">
    <property type="entry name" value="Questin_oxidase"/>
    <property type="match status" value="1"/>
</dbReference>
<evidence type="ECO:0000256" key="1">
    <source>
        <dbReference type="ARBA" id="ARBA00023002"/>
    </source>
</evidence>
<dbReference type="PANTHER" id="PTHR35870:SF1">
    <property type="entry name" value="PROTEIN, PUTATIVE (AFU_ORTHOLOGUE AFUA_5G03330)-RELATED"/>
    <property type="match status" value="1"/>
</dbReference>
<gene>
    <name evidence="2" type="ORF">A4A59_32400</name>
</gene>
<sequence>MRPAAIVQLSGLETVLLRAREDSVEFPYLLANHVPMVLIALDRLGASAERLEQWYEQYRESHALPLMPPPVAPIMRAAWTEAFGDRTREADYRAFFIGETRRLGIDTVIRTYLPAMVNGLAGSATHPLMRLAYGVLKKDDQEVGTALGYWAACYLPLPSATGAAPDTDDPGSVLADVGNIEGIRDYEPETDLLWHNIRAVAALPGFRPVIDRLAFNADTPRRMAATSLALFAGTMDFSALHSVTGMHWLRLVSPHLKNAEPFYRAFWQVIASLVPKIGFPALPTAEALEEMRRRQAPAWAEIKRAAIASDDEHDVSLVFSALQEEEVWKDPLYRVVAAHRVGLIA</sequence>
<dbReference type="PANTHER" id="PTHR35870">
    <property type="entry name" value="PROTEIN, PUTATIVE (AFU_ORTHOLOGUE AFUA_5G03330)-RELATED"/>
    <property type="match status" value="1"/>
</dbReference>
<dbReference type="AlphaFoldDB" id="A0A154I9Q2"/>
<reference evidence="2" key="1">
    <citation type="submission" date="2016-03" db="EMBL/GenBank/DDBJ databases">
        <title>Microsymbionts genomes from the relict species Vavilovia formosa.</title>
        <authorList>
            <person name="Chirak E."/>
            <person name="Kimeklis A."/>
            <person name="Kopat V."/>
            <person name="Andronov E."/>
        </authorList>
    </citation>
    <scope>NUCLEOTIDE SEQUENCE [LARGE SCALE GENOMIC DNA]</scope>
    <source>
        <strain evidence="2">Vaf12</strain>
    </source>
</reference>
<organism evidence="2">
    <name type="scientific">Rhizobium leguminosarum</name>
    <dbReference type="NCBI Taxonomy" id="384"/>
    <lineage>
        <taxon>Bacteria</taxon>
        <taxon>Pseudomonadati</taxon>
        <taxon>Pseudomonadota</taxon>
        <taxon>Alphaproteobacteria</taxon>
        <taxon>Hyphomicrobiales</taxon>
        <taxon>Rhizobiaceae</taxon>
        <taxon>Rhizobium/Agrobacterium group</taxon>
        <taxon>Rhizobium</taxon>
    </lineage>
</organism>
<dbReference type="RefSeq" id="WP_062944844.1">
    <property type="nucleotide sequence ID" value="NZ_CP171848.1"/>
</dbReference>
<comment type="caution">
    <text evidence="2">The sequence shown here is derived from an EMBL/GenBank/DDBJ whole genome shotgun (WGS) entry which is preliminary data.</text>
</comment>
<evidence type="ECO:0000313" key="2">
    <source>
        <dbReference type="EMBL" id="KZA97272.1"/>
    </source>
</evidence>
<dbReference type="GO" id="GO:0016491">
    <property type="term" value="F:oxidoreductase activity"/>
    <property type="evidence" value="ECO:0007669"/>
    <property type="project" value="UniProtKB-KW"/>
</dbReference>
<protein>
    <recommendedName>
        <fullName evidence="3">DUF4243 domain-containing protein</fullName>
    </recommendedName>
</protein>
<keyword evidence="1" id="KW-0560">Oxidoreductase</keyword>
<proteinExistence type="predicted"/>
<dbReference type="InterPro" id="IPR025337">
    <property type="entry name" value="Questin_oxidase-like"/>
</dbReference>
<dbReference type="EMBL" id="LVYU01000135">
    <property type="protein sequence ID" value="KZA97272.1"/>
    <property type="molecule type" value="Genomic_DNA"/>
</dbReference>
<accession>A0A154I9Q2</accession>
<evidence type="ECO:0008006" key="3">
    <source>
        <dbReference type="Google" id="ProtNLM"/>
    </source>
</evidence>